<feature type="transmembrane region" description="Helical" evidence="1">
    <location>
        <begin position="39"/>
        <end position="57"/>
    </location>
</feature>
<evidence type="ECO:0000256" key="1">
    <source>
        <dbReference type="SAM" id="Phobius"/>
    </source>
</evidence>
<protein>
    <submittedName>
        <fullName evidence="2">Uncharacterized protein</fullName>
    </submittedName>
</protein>
<comment type="caution">
    <text evidence="2">The sequence shown here is derived from an EMBL/GenBank/DDBJ whole genome shotgun (WGS) entry which is preliminary data.</text>
</comment>
<dbReference type="Proteomes" id="UP000824260">
    <property type="component" value="Unassembled WGS sequence"/>
</dbReference>
<name>A0A9D1CVB6_9FIRM</name>
<sequence>MKISVKARLLYAIVLALVAAAYSVILFNVKHAWEDAHWIAYGFTLLAFLLLFLETFIPEGKYKRYPMFGMAVSKVSATYFAVQLFFGGILAMIVPNPPLLAVLIPEIVVLLAYLAATLAVVLAKGIIAAQDDRIGDKTRYLQSLLVSLERLDGAVPAEVRPQFAALKEDLRFSDPMSHDALVPLEERIRMKVYALCDAVDDKRLEGLEKEIATLRTLVHERNSRCRMLK</sequence>
<evidence type="ECO:0000313" key="3">
    <source>
        <dbReference type="Proteomes" id="UP000824260"/>
    </source>
</evidence>
<reference evidence="2" key="2">
    <citation type="journal article" date="2021" name="PeerJ">
        <title>Extensive microbial diversity within the chicken gut microbiome revealed by metagenomics and culture.</title>
        <authorList>
            <person name="Gilroy R."/>
            <person name="Ravi A."/>
            <person name="Getino M."/>
            <person name="Pursley I."/>
            <person name="Horton D.L."/>
            <person name="Alikhan N.F."/>
            <person name="Baker D."/>
            <person name="Gharbi K."/>
            <person name="Hall N."/>
            <person name="Watson M."/>
            <person name="Adriaenssens E.M."/>
            <person name="Foster-Nyarko E."/>
            <person name="Jarju S."/>
            <person name="Secka A."/>
            <person name="Antonio M."/>
            <person name="Oren A."/>
            <person name="Chaudhuri R.R."/>
            <person name="La Ragione R."/>
            <person name="Hildebrand F."/>
            <person name="Pallen M.J."/>
        </authorList>
    </citation>
    <scope>NUCLEOTIDE SEQUENCE</scope>
    <source>
        <strain evidence="2">ChiSjej6B24-2974</strain>
    </source>
</reference>
<dbReference type="EMBL" id="DVFZ01000008">
    <property type="protein sequence ID" value="HIQ81576.1"/>
    <property type="molecule type" value="Genomic_DNA"/>
</dbReference>
<accession>A0A9D1CVB6</accession>
<organism evidence="2 3">
    <name type="scientific">Candidatus Pullichristensenella stercorigallinarum</name>
    <dbReference type="NCBI Taxonomy" id="2840909"/>
    <lineage>
        <taxon>Bacteria</taxon>
        <taxon>Bacillati</taxon>
        <taxon>Bacillota</taxon>
        <taxon>Clostridia</taxon>
        <taxon>Candidatus Pullichristensenella</taxon>
    </lineage>
</organism>
<evidence type="ECO:0000313" key="2">
    <source>
        <dbReference type="EMBL" id="HIQ81576.1"/>
    </source>
</evidence>
<proteinExistence type="predicted"/>
<gene>
    <name evidence="2" type="ORF">IAA52_00555</name>
</gene>
<feature type="transmembrane region" description="Helical" evidence="1">
    <location>
        <begin position="100"/>
        <end position="123"/>
    </location>
</feature>
<feature type="transmembrane region" description="Helical" evidence="1">
    <location>
        <begin position="77"/>
        <end position="94"/>
    </location>
</feature>
<keyword evidence="1" id="KW-0812">Transmembrane</keyword>
<keyword evidence="1" id="KW-1133">Transmembrane helix</keyword>
<feature type="transmembrane region" description="Helical" evidence="1">
    <location>
        <begin position="9"/>
        <end position="27"/>
    </location>
</feature>
<keyword evidence="1" id="KW-0472">Membrane</keyword>
<reference evidence="2" key="1">
    <citation type="submission" date="2020-10" db="EMBL/GenBank/DDBJ databases">
        <authorList>
            <person name="Gilroy R."/>
        </authorList>
    </citation>
    <scope>NUCLEOTIDE SEQUENCE</scope>
    <source>
        <strain evidence="2">ChiSjej6B24-2974</strain>
    </source>
</reference>
<dbReference type="AlphaFoldDB" id="A0A9D1CVB6"/>